<evidence type="ECO:0000313" key="1">
    <source>
        <dbReference type="EMBL" id="GAA4648727.1"/>
    </source>
</evidence>
<protein>
    <submittedName>
        <fullName evidence="1">Uncharacterized protein</fullName>
    </submittedName>
</protein>
<reference evidence="2" key="1">
    <citation type="journal article" date="2019" name="Int. J. Syst. Evol. Microbiol.">
        <title>The Global Catalogue of Microorganisms (GCM) 10K type strain sequencing project: providing services to taxonomists for standard genome sequencing and annotation.</title>
        <authorList>
            <consortium name="The Broad Institute Genomics Platform"/>
            <consortium name="The Broad Institute Genome Sequencing Center for Infectious Disease"/>
            <person name="Wu L."/>
            <person name="Ma J."/>
        </authorList>
    </citation>
    <scope>NUCLEOTIDE SEQUENCE [LARGE SCALE GENOMIC DNA]</scope>
    <source>
        <strain evidence="2">JCM 17805</strain>
    </source>
</reference>
<comment type="caution">
    <text evidence="1">The sequence shown here is derived from an EMBL/GenBank/DDBJ whole genome shotgun (WGS) entry which is preliminary data.</text>
</comment>
<dbReference type="Proteomes" id="UP001500604">
    <property type="component" value="Unassembled WGS sequence"/>
</dbReference>
<accession>A0ABP8UYN8</accession>
<keyword evidence="2" id="KW-1185">Reference proteome</keyword>
<name>A0ABP8UYN8_9GAMM</name>
<proteinExistence type="predicted"/>
<dbReference type="EMBL" id="BAABFL010000094">
    <property type="protein sequence ID" value="GAA4648727.1"/>
    <property type="molecule type" value="Genomic_DNA"/>
</dbReference>
<gene>
    <name evidence="1" type="ORF">GCM10023116_09990</name>
</gene>
<sequence>MLQWVKLNRYYELSGDTRHAFYRKKKEGIWREGREFRTAADG</sequence>
<organism evidence="1 2">
    <name type="scientific">Kistimonas scapharcae</name>
    <dbReference type="NCBI Taxonomy" id="1036133"/>
    <lineage>
        <taxon>Bacteria</taxon>
        <taxon>Pseudomonadati</taxon>
        <taxon>Pseudomonadota</taxon>
        <taxon>Gammaproteobacteria</taxon>
        <taxon>Oceanospirillales</taxon>
        <taxon>Endozoicomonadaceae</taxon>
        <taxon>Kistimonas</taxon>
    </lineage>
</organism>
<evidence type="ECO:0000313" key="2">
    <source>
        <dbReference type="Proteomes" id="UP001500604"/>
    </source>
</evidence>